<proteinExistence type="inferred from homology"/>
<dbReference type="Pfam" id="PF24534">
    <property type="entry name" value="HMA_PCA1"/>
    <property type="match status" value="1"/>
</dbReference>
<dbReference type="SUPFAM" id="SSF81665">
    <property type="entry name" value="Calcium ATPase, transmembrane domain M"/>
    <property type="match status" value="1"/>
</dbReference>
<dbReference type="InterPro" id="IPR027256">
    <property type="entry name" value="P-typ_ATPase_IB"/>
</dbReference>
<evidence type="ECO:0000259" key="9">
    <source>
        <dbReference type="Pfam" id="PF00403"/>
    </source>
</evidence>
<comment type="subcellular location">
    <subcellularLocation>
        <location evidence="1 7">Membrane</location>
    </subcellularLocation>
</comment>
<feature type="transmembrane region" description="Helical" evidence="7">
    <location>
        <begin position="721"/>
        <end position="747"/>
    </location>
</feature>
<dbReference type="InterPro" id="IPR018303">
    <property type="entry name" value="ATPase_P-typ_P_site"/>
</dbReference>
<sequence>MPSSCCSDCGNSNVGTVRLETTDSLAEPAVPAISSGDQSCCEGDSCKCDASCLDLLARAICADDAGHLHDVTNLDQAPQGTGPIADCSSCCEHQKGCTDCSQKRMPSAGNEASTGCTYTGLRKRSAKHDDSHSESHYPTEACGEHTSIARSRYHDTLSAFGCICKAMLAHGLQSCCSTSTATEAAGVSASRTVRLPRFSYPPASTKSRQSVGSCCRGSSGDCNGGKNSIKSKSRSRVSIDSCCADSHCGGGDRSQYGHDVEVDKSTNIEVSVLEKGVGGVTEHAVIAIKGMTCTGCENKVIRTLHGIPTISNVKTSLVLCRAEFDFDGAALGLQVLVGIVEKRTGFSVEVIAGASMHELRLNVDRAFCDQLLAMGRPDGVEDVLRVDKDTIRISYDPKLVGARSIMDWYAFCSPTFAPEPRDPALSAGSKHIRSLALRTTCSAALTIPVLVMAWAPLPPRSHAYALASLVLATIVQVAITGPVYFSAFKSLFFSRLVETDMLIVLSTTAAYVYSVVAFAFLMLDRPLSSGEFFETSTLLVTLIMLGRLVSAYARQRAMEAISIRSLQSKDAIIMHPDGREERMDARLLQYGDIFKVMPDSSIITDGTVCVGQSEVDESMMTGESRAVEKSSGSTVIAGTLNGPSTLLVEVTRLPGENTITDIASMVDDARFSRAQVQATVDRICGWFVPVVVGIALVTFFVWLAVGIAVRRQRHSEAAVAALTYAIAVLAISCPCAIGLAVPMVVLIAGGVAARLGLVFKAATTIEGARKISHVVFDKTGTLTLGRLAVVSCDVFDASAENIDVRAAIIELVASSRHPVARAVGTYLVEAGVNGDVKVGDAEMVTGRGMQGVLAGKPLRGGSACWLDVEDHPVVKPLLLKGLTTFCVMHGDRLVAAFGLEDTMRPESLFVVDTLCKRGIRISVLSGDHATAVEKVASALNVPSDCVRSACLPETKQAYIKELHAAGEKVLFCGDGTNDAVALAQADIGVHLHTGEGAGFAASTAADVVLTHPSLMGILFLFELSEAVARRIMLNFAWSAVYNLIAILFAAGAFVKARIAPAYAGLGEIVSVLPVVLVALQLKWFKSRV</sequence>
<dbReference type="GO" id="GO:0016020">
    <property type="term" value="C:membrane"/>
    <property type="evidence" value="ECO:0007669"/>
    <property type="project" value="UniProtKB-SubCell"/>
</dbReference>
<dbReference type="FunFam" id="2.70.150.10:FF:000002">
    <property type="entry name" value="Copper-transporting ATPase 1, putative"/>
    <property type="match status" value="1"/>
</dbReference>
<dbReference type="PANTHER" id="PTHR46594:SF4">
    <property type="entry name" value="P-TYPE CATION-TRANSPORTING ATPASE"/>
    <property type="match status" value="1"/>
</dbReference>
<dbReference type="SUPFAM" id="SSF81660">
    <property type="entry name" value="Metal cation-transporting ATPase, ATP-binding domain N"/>
    <property type="match status" value="1"/>
</dbReference>
<dbReference type="NCBIfam" id="TIGR01494">
    <property type="entry name" value="ATPase_P-type"/>
    <property type="match status" value="2"/>
</dbReference>
<dbReference type="NCBIfam" id="TIGR01511">
    <property type="entry name" value="ATPase-IB1_Cu"/>
    <property type="match status" value="1"/>
</dbReference>
<dbReference type="EMBL" id="BFAD01000009">
    <property type="protein sequence ID" value="GBE86330.1"/>
    <property type="molecule type" value="Genomic_DNA"/>
</dbReference>
<evidence type="ECO:0000313" key="12">
    <source>
        <dbReference type="Proteomes" id="UP000287166"/>
    </source>
</evidence>
<dbReference type="InterPro" id="IPR036163">
    <property type="entry name" value="HMA_dom_sf"/>
</dbReference>
<feature type="transmembrane region" description="Helical" evidence="7">
    <location>
        <begin position="535"/>
        <end position="553"/>
    </location>
</feature>
<dbReference type="Gene3D" id="3.40.1110.10">
    <property type="entry name" value="Calcium-transporting ATPase, cytoplasmic domain N"/>
    <property type="match status" value="1"/>
</dbReference>
<feature type="domain" description="HMA" evidence="9">
    <location>
        <begin position="285"/>
        <end position="346"/>
    </location>
</feature>
<evidence type="ECO:0000313" key="11">
    <source>
        <dbReference type="EMBL" id="GBE86330.1"/>
    </source>
</evidence>
<reference evidence="11 12" key="1">
    <citation type="journal article" date="2018" name="Sci. Rep.">
        <title>Genome sequence of the cauliflower mushroom Sparassis crispa (Hanabiratake) and its association with beneficial usage.</title>
        <authorList>
            <person name="Kiyama R."/>
            <person name="Furutani Y."/>
            <person name="Kawaguchi K."/>
            <person name="Nakanishi T."/>
        </authorList>
    </citation>
    <scope>NUCLEOTIDE SEQUENCE [LARGE SCALE GENOMIC DNA]</scope>
</reference>
<evidence type="ECO:0000259" key="10">
    <source>
        <dbReference type="Pfam" id="PF24534"/>
    </source>
</evidence>
<keyword evidence="7" id="KW-0067">ATP-binding</keyword>
<protein>
    <submittedName>
        <fullName evidence="11">P-type cation-transporting ATPase</fullName>
    </submittedName>
</protein>
<keyword evidence="4" id="KW-1278">Translocase</keyword>
<keyword evidence="6 7" id="KW-0472">Membrane</keyword>
<dbReference type="GeneID" id="38783247"/>
<dbReference type="GO" id="GO:0016887">
    <property type="term" value="F:ATP hydrolysis activity"/>
    <property type="evidence" value="ECO:0007669"/>
    <property type="project" value="InterPro"/>
</dbReference>
<dbReference type="InterPro" id="IPR056236">
    <property type="entry name" value="HMA_PCA1"/>
</dbReference>
<dbReference type="InterPro" id="IPR036412">
    <property type="entry name" value="HAD-like_sf"/>
</dbReference>
<evidence type="ECO:0000259" key="8">
    <source>
        <dbReference type="Pfam" id="PF00122"/>
    </source>
</evidence>
<feature type="transmembrane region" description="Helical" evidence="7">
    <location>
        <begin position="500"/>
        <end position="523"/>
    </location>
</feature>
<dbReference type="InterPro" id="IPR023299">
    <property type="entry name" value="ATPase_P-typ_cyto_dom_N"/>
</dbReference>
<dbReference type="SFLD" id="SFLDF00027">
    <property type="entry name" value="p-type_atpase"/>
    <property type="match status" value="1"/>
</dbReference>
<dbReference type="PRINTS" id="PR00119">
    <property type="entry name" value="CATATPASE"/>
</dbReference>
<dbReference type="InterPro" id="IPR006121">
    <property type="entry name" value="HMA_dom"/>
</dbReference>
<dbReference type="InterPro" id="IPR059000">
    <property type="entry name" value="ATPase_P-type_domA"/>
</dbReference>
<dbReference type="RefSeq" id="XP_027617243.1">
    <property type="nucleotide sequence ID" value="XM_027761442.1"/>
</dbReference>
<evidence type="ECO:0000256" key="6">
    <source>
        <dbReference type="ARBA" id="ARBA00023136"/>
    </source>
</evidence>
<evidence type="ECO:0000256" key="5">
    <source>
        <dbReference type="ARBA" id="ARBA00022989"/>
    </source>
</evidence>
<evidence type="ECO:0000256" key="3">
    <source>
        <dbReference type="ARBA" id="ARBA00022723"/>
    </source>
</evidence>
<keyword evidence="3 7" id="KW-0479">Metal-binding</keyword>
<dbReference type="SUPFAM" id="SSF81653">
    <property type="entry name" value="Calcium ATPase, transduction domain A"/>
    <property type="match status" value="1"/>
</dbReference>
<organism evidence="11 12">
    <name type="scientific">Sparassis crispa</name>
    <dbReference type="NCBI Taxonomy" id="139825"/>
    <lineage>
        <taxon>Eukaryota</taxon>
        <taxon>Fungi</taxon>
        <taxon>Dikarya</taxon>
        <taxon>Basidiomycota</taxon>
        <taxon>Agaricomycotina</taxon>
        <taxon>Agaricomycetes</taxon>
        <taxon>Polyporales</taxon>
        <taxon>Sparassidaceae</taxon>
        <taxon>Sparassis</taxon>
    </lineage>
</organism>
<dbReference type="CDD" id="cd00371">
    <property type="entry name" value="HMA"/>
    <property type="match status" value="1"/>
</dbReference>
<dbReference type="STRING" id="139825.A0A401GVV6"/>
<keyword evidence="2 7" id="KW-0812">Transmembrane</keyword>
<dbReference type="GO" id="GO:0019829">
    <property type="term" value="F:ATPase-coupled monoatomic cation transmembrane transporter activity"/>
    <property type="evidence" value="ECO:0007669"/>
    <property type="project" value="InterPro"/>
</dbReference>
<evidence type="ECO:0000256" key="2">
    <source>
        <dbReference type="ARBA" id="ARBA00022692"/>
    </source>
</evidence>
<dbReference type="InterPro" id="IPR008250">
    <property type="entry name" value="ATPase_P-typ_transduc_dom_A_sf"/>
</dbReference>
<dbReference type="SUPFAM" id="SSF55008">
    <property type="entry name" value="HMA, heavy metal-associated domain"/>
    <property type="match status" value="1"/>
</dbReference>
<dbReference type="InterPro" id="IPR023214">
    <property type="entry name" value="HAD_sf"/>
</dbReference>
<dbReference type="PANTHER" id="PTHR46594">
    <property type="entry name" value="P-TYPE CATION-TRANSPORTING ATPASE"/>
    <property type="match status" value="1"/>
</dbReference>
<dbReference type="PROSITE" id="PS00154">
    <property type="entry name" value="ATPASE_E1_E2"/>
    <property type="match status" value="1"/>
</dbReference>
<keyword evidence="7" id="KW-0547">Nucleotide-binding</keyword>
<feature type="transmembrane region" description="Helical" evidence="7">
    <location>
        <begin position="683"/>
        <end position="709"/>
    </location>
</feature>
<evidence type="ECO:0000256" key="4">
    <source>
        <dbReference type="ARBA" id="ARBA00022967"/>
    </source>
</evidence>
<dbReference type="GO" id="GO:0005524">
    <property type="term" value="F:ATP binding"/>
    <property type="evidence" value="ECO:0007669"/>
    <property type="project" value="UniProtKB-UniRule"/>
</dbReference>
<feature type="transmembrane region" description="Helical" evidence="7">
    <location>
        <begin position="1059"/>
        <end position="1079"/>
    </location>
</feature>
<keyword evidence="5 7" id="KW-1133">Transmembrane helix</keyword>
<evidence type="ECO:0000256" key="7">
    <source>
        <dbReference type="RuleBase" id="RU362081"/>
    </source>
</evidence>
<feature type="transmembrane region" description="Helical" evidence="7">
    <location>
        <begin position="435"/>
        <end position="457"/>
    </location>
</feature>
<accession>A0A401GVV6</accession>
<dbReference type="GO" id="GO:0046872">
    <property type="term" value="F:metal ion binding"/>
    <property type="evidence" value="ECO:0007669"/>
    <property type="project" value="UniProtKB-KW"/>
</dbReference>
<gene>
    <name evidence="11" type="ORF">SCP_0902090</name>
</gene>
<dbReference type="NCBIfam" id="TIGR01525">
    <property type="entry name" value="ATPase-IB_hvy"/>
    <property type="match status" value="1"/>
</dbReference>
<dbReference type="InParanoid" id="A0A401GVV6"/>
<dbReference type="InterPro" id="IPR044492">
    <property type="entry name" value="P_typ_ATPase_HD_dom"/>
</dbReference>
<evidence type="ECO:0000256" key="1">
    <source>
        <dbReference type="ARBA" id="ARBA00004370"/>
    </source>
</evidence>
<dbReference type="Gene3D" id="3.40.50.1000">
    <property type="entry name" value="HAD superfamily/HAD-like"/>
    <property type="match status" value="1"/>
</dbReference>
<dbReference type="SFLD" id="SFLDG00002">
    <property type="entry name" value="C1.7:_P-type_atpase_like"/>
    <property type="match status" value="1"/>
</dbReference>
<feature type="domain" description="P-type ATPase A" evidence="8">
    <location>
        <begin position="576"/>
        <end position="666"/>
    </location>
</feature>
<comment type="similarity">
    <text evidence="7">Belongs to the cation transport ATPase (P-type) (TC 3.A.3) family. Type IB subfamily.</text>
</comment>
<dbReference type="InterPro" id="IPR001757">
    <property type="entry name" value="P_typ_ATPase"/>
</dbReference>
<feature type="transmembrane region" description="Helical" evidence="7">
    <location>
        <begin position="463"/>
        <end position="488"/>
    </location>
</feature>
<feature type="domain" description="PCA1 HMA heavy metal-associated" evidence="10">
    <location>
        <begin position="355"/>
        <end position="419"/>
    </location>
</feature>
<dbReference type="Pfam" id="PF00702">
    <property type="entry name" value="Hydrolase"/>
    <property type="match status" value="1"/>
</dbReference>
<dbReference type="Proteomes" id="UP000287166">
    <property type="component" value="Unassembled WGS sequence"/>
</dbReference>
<dbReference type="SUPFAM" id="SSF56784">
    <property type="entry name" value="HAD-like"/>
    <property type="match status" value="1"/>
</dbReference>
<name>A0A401GVV6_9APHY</name>
<dbReference type="SFLD" id="SFLDS00003">
    <property type="entry name" value="Haloacid_Dehalogenase"/>
    <property type="match status" value="1"/>
</dbReference>
<dbReference type="Gene3D" id="2.70.150.10">
    <property type="entry name" value="Calcium-transporting ATPase, cytoplasmic transduction domain A"/>
    <property type="match status" value="1"/>
</dbReference>
<dbReference type="AlphaFoldDB" id="A0A401GVV6"/>
<keyword evidence="12" id="KW-1185">Reference proteome</keyword>
<dbReference type="Pfam" id="PF00403">
    <property type="entry name" value="HMA"/>
    <property type="match status" value="1"/>
</dbReference>
<dbReference type="Pfam" id="PF00122">
    <property type="entry name" value="E1-E2_ATPase"/>
    <property type="match status" value="1"/>
</dbReference>
<dbReference type="OrthoDB" id="432719at2759"/>
<dbReference type="InterPro" id="IPR023298">
    <property type="entry name" value="ATPase_P-typ_TM_dom_sf"/>
</dbReference>
<comment type="caution">
    <text evidence="11">The sequence shown here is derived from an EMBL/GenBank/DDBJ whole genome shotgun (WGS) entry which is preliminary data.</text>
</comment>
<feature type="transmembrane region" description="Helical" evidence="7">
    <location>
        <begin position="1031"/>
        <end position="1053"/>
    </location>
</feature>
<dbReference type="Gene3D" id="3.30.70.100">
    <property type="match status" value="1"/>
</dbReference>